<proteinExistence type="inferred from homology"/>
<keyword evidence="13" id="KW-1185">Reference proteome</keyword>
<dbReference type="AlphaFoldDB" id="A0A3A8ICE6"/>
<keyword evidence="4 5" id="KW-0804">Transcription</keyword>
<evidence type="ECO:0000259" key="9">
    <source>
        <dbReference type="SMART" id="SM00739"/>
    </source>
</evidence>
<dbReference type="InterPro" id="IPR015869">
    <property type="entry name" value="Transcrpt_antiterm_NusG_bac_CS"/>
</dbReference>
<dbReference type="PANTHER" id="PTHR30265">
    <property type="entry name" value="RHO-INTERACTING TRANSCRIPTION TERMINATION FACTOR NUSG"/>
    <property type="match status" value="1"/>
</dbReference>
<gene>
    <name evidence="5 10" type="primary">nusG</name>
    <name evidence="11" type="ORF">HMI49_16660</name>
    <name evidence="10" type="ORF">HNS30_10725</name>
</gene>
<dbReference type="FunFam" id="2.30.30.30:FF:000002">
    <property type="entry name" value="Transcription termination/antitermination factor NusG"/>
    <property type="match status" value="1"/>
</dbReference>
<dbReference type="NCBIfam" id="TIGR00922">
    <property type="entry name" value="nusG"/>
    <property type="match status" value="1"/>
</dbReference>
<evidence type="ECO:0000313" key="10">
    <source>
        <dbReference type="EMBL" id="NOK09501.1"/>
    </source>
</evidence>
<dbReference type="Proteomes" id="UP000563426">
    <property type="component" value="Unassembled WGS sequence"/>
</dbReference>
<dbReference type="GO" id="GO:0031564">
    <property type="term" value="P:transcription antitermination"/>
    <property type="evidence" value="ECO:0007669"/>
    <property type="project" value="UniProtKB-UniRule"/>
</dbReference>
<dbReference type="Gene3D" id="3.30.70.940">
    <property type="entry name" value="NusG, N-terminal domain"/>
    <property type="match status" value="1"/>
</dbReference>
<evidence type="ECO:0000256" key="3">
    <source>
        <dbReference type="ARBA" id="ARBA00023015"/>
    </source>
</evidence>
<dbReference type="InterPro" id="IPR014722">
    <property type="entry name" value="Rib_uL2_dom2"/>
</dbReference>
<dbReference type="GO" id="GO:0032784">
    <property type="term" value="P:regulation of DNA-templated transcription elongation"/>
    <property type="evidence" value="ECO:0007669"/>
    <property type="project" value="InterPro"/>
</dbReference>
<dbReference type="GO" id="GO:0006353">
    <property type="term" value="P:DNA-templated transcription termination"/>
    <property type="evidence" value="ECO:0007669"/>
    <property type="project" value="UniProtKB-UniRule"/>
</dbReference>
<organism evidence="10 12">
    <name type="scientific">Corallococcus exercitus</name>
    <dbReference type="NCBI Taxonomy" id="2316736"/>
    <lineage>
        <taxon>Bacteria</taxon>
        <taxon>Pseudomonadati</taxon>
        <taxon>Myxococcota</taxon>
        <taxon>Myxococcia</taxon>
        <taxon>Myxococcales</taxon>
        <taxon>Cystobacterineae</taxon>
        <taxon>Myxococcaceae</taxon>
        <taxon>Corallococcus</taxon>
    </lineage>
</organism>
<dbReference type="HAMAP" id="MF_00948">
    <property type="entry name" value="NusG"/>
    <property type="match status" value="1"/>
</dbReference>
<accession>A0A3A8ICE6</accession>
<dbReference type="PROSITE" id="PS01014">
    <property type="entry name" value="NUSG"/>
    <property type="match status" value="1"/>
</dbReference>
<dbReference type="Proteomes" id="UP000528460">
    <property type="component" value="Unassembled WGS sequence"/>
</dbReference>
<evidence type="ECO:0000256" key="4">
    <source>
        <dbReference type="ARBA" id="ARBA00023163"/>
    </source>
</evidence>
<evidence type="ECO:0000259" key="8">
    <source>
        <dbReference type="SMART" id="SM00738"/>
    </source>
</evidence>
<dbReference type="GO" id="GO:0006354">
    <property type="term" value="P:DNA-templated transcription elongation"/>
    <property type="evidence" value="ECO:0007669"/>
    <property type="project" value="UniProtKB-UniRule"/>
</dbReference>
<dbReference type="SMART" id="SM00739">
    <property type="entry name" value="KOW"/>
    <property type="match status" value="1"/>
</dbReference>
<keyword evidence="3 5" id="KW-0805">Transcription regulation</keyword>
<evidence type="ECO:0000256" key="5">
    <source>
        <dbReference type="HAMAP-Rule" id="MF_00948"/>
    </source>
</evidence>
<dbReference type="Pfam" id="PF02357">
    <property type="entry name" value="NusG"/>
    <property type="match status" value="1"/>
</dbReference>
<dbReference type="PANTHER" id="PTHR30265:SF2">
    <property type="entry name" value="TRANSCRIPTION TERMINATION_ANTITERMINATION PROTEIN NUSG"/>
    <property type="match status" value="1"/>
</dbReference>
<reference evidence="12 13" key="1">
    <citation type="submission" date="2020-05" db="EMBL/GenBank/DDBJ databases">
        <authorList>
            <person name="Whitworth D."/>
        </authorList>
    </citation>
    <scope>NUCLEOTIDE SEQUENCE [LARGE SCALE GENOMIC DNA]</scope>
    <source>
        <strain evidence="11 13">AB043B</strain>
        <strain evidence="10 12">CA046A</strain>
    </source>
</reference>
<evidence type="ECO:0000313" key="12">
    <source>
        <dbReference type="Proteomes" id="UP000528460"/>
    </source>
</evidence>
<dbReference type="InterPro" id="IPR047050">
    <property type="entry name" value="NGN"/>
</dbReference>
<dbReference type="RefSeq" id="WP_120526763.1">
    <property type="nucleotide sequence ID" value="NZ_JABFJV010000084.1"/>
</dbReference>
<dbReference type="OrthoDB" id="9809075at2"/>
<dbReference type="InterPro" id="IPR036735">
    <property type="entry name" value="NGN_dom_sf"/>
</dbReference>
<name>A0A3A8ICE6_9BACT</name>
<dbReference type="SUPFAM" id="SSF82679">
    <property type="entry name" value="N-utilization substance G protein NusG, N-terminal domain"/>
    <property type="match status" value="1"/>
</dbReference>
<evidence type="ECO:0000313" key="13">
    <source>
        <dbReference type="Proteomes" id="UP000563426"/>
    </source>
</evidence>
<keyword evidence="1 5" id="KW-0806">Transcription termination</keyword>
<sequence>MAKKWFTVQTYSNYENQAKKNLEEQVRLKGLQDQDLIGEILIPMEQVVEMVNGEKKTTRRKLFPGYIFVQMELNDITVHLVKNTSKVTGFPGVGQNEQPRPMSDREVERLTAQVTEGAHKAKPKVQFETSDTVRVIDGPFANFNGTVEEVNPEKGRVRVLVSIFGRATPVELDFMQVEKTTG</sequence>
<dbReference type="CDD" id="cd06091">
    <property type="entry name" value="KOW_NusG"/>
    <property type="match status" value="1"/>
</dbReference>
<keyword evidence="2 5" id="KW-0889">Transcription antitermination</keyword>
<dbReference type="InterPro" id="IPR005824">
    <property type="entry name" value="KOW"/>
</dbReference>
<dbReference type="SUPFAM" id="SSF50104">
    <property type="entry name" value="Translation proteins SH3-like domain"/>
    <property type="match status" value="1"/>
</dbReference>
<dbReference type="InterPro" id="IPR001062">
    <property type="entry name" value="Transcrpt_antiterm_NusG"/>
</dbReference>
<comment type="caution">
    <text evidence="10">The sequence shown here is derived from an EMBL/GenBank/DDBJ whole genome shotgun (WGS) entry which is preliminary data.</text>
</comment>
<feature type="domain" description="NusG-like N-terminal" evidence="8">
    <location>
        <begin position="2"/>
        <end position="114"/>
    </location>
</feature>
<evidence type="ECO:0000256" key="1">
    <source>
        <dbReference type="ARBA" id="ARBA00022472"/>
    </source>
</evidence>
<dbReference type="SMART" id="SM00738">
    <property type="entry name" value="NGN"/>
    <property type="match status" value="1"/>
</dbReference>
<comment type="similarity">
    <text evidence="5 7">Belongs to the NusG family.</text>
</comment>
<dbReference type="EMBL" id="JABFJW010000064">
    <property type="protein sequence ID" value="NOK09501.1"/>
    <property type="molecule type" value="Genomic_DNA"/>
</dbReference>
<dbReference type="Gene3D" id="2.30.30.30">
    <property type="match status" value="1"/>
</dbReference>
<evidence type="ECO:0000256" key="2">
    <source>
        <dbReference type="ARBA" id="ARBA00022814"/>
    </source>
</evidence>
<dbReference type="GO" id="GO:0005829">
    <property type="term" value="C:cytosol"/>
    <property type="evidence" value="ECO:0007669"/>
    <property type="project" value="TreeGrafter"/>
</dbReference>
<dbReference type="EMBL" id="JABFJV010000084">
    <property type="protein sequence ID" value="NOK34833.1"/>
    <property type="molecule type" value="Genomic_DNA"/>
</dbReference>
<dbReference type="Pfam" id="PF00467">
    <property type="entry name" value="KOW"/>
    <property type="match status" value="1"/>
</dbReference>
<dbReference type="InterPro" id="IPR008991">
    <property type="entry name" value="Translation_prot_SH3-like_sf"/>
</dbReference>
<comment type="function">
    <text evidence="5 7">Participates in transcription elongation, termination and antitermination.</text>
</comment>
<evidence type="ECO:0000256" key="7">
    <source>
        <dbReference type="RuleBase" id="RU000538"/>
    </source>
</evidence>
<evidence type="ECO:0000256" key="6">
    <source>
        <dbReference type="NCBIfam" id="TIGR00922"/>
    </source>
</evidence>
<dbReference type="InterPro" id="IPR006645">
    <property type="entry name" value="NGN-like_dom"/>
</dbReference>
<dbReference type="InterPro" id="IPR043425">
    <property type="entry name" value="NusG-like"/>
</dbReference>
<evidence type="ECO:0000313" key="11">
    <source>
        <dbReference type="EMBL" id="NOK34833.1"/>
    </source>
</evidence>
<protein>
    <recommendedName>
        <fullName evidence="5 6">Transcription termination/antitermination protein NusG</fullName>
    </recommendedName>
</protein>
<dbReference type="PRINTS" id="PR00338">
    <property type="entry name" value="NUSGTNSCPFCT"/>
</dbReference>
<feature type="domain" description="KOW" evidence="9">
    <location>
        <begin position="126"/>
        <end position="153"/>
    </location>
</feature>
<dbReference type="CDD" id="cd09891">
    <property type="entry name" value="NGN_Bact_1"/>
    <property type="match status" value="1"/>
</dbReference>